<gene>
    <name evidence="2" type="ORF">BDV95DRAFT_593467</name>
</gene>
<evidence type="ECO:0000256" key="1">
    <source>
        <dbReference type="SAM" id="MobiDB-lite"/>
    </source>
</evidence>
<dbReference type="Proteomes" id="UP000481861">
    <property type="component" value="Unassembled WGS sequence"/>
</dbReference>
<feature type="region of interest" description="Disordered" evidence="1">
    <location>
        <begin position="183"/>
        <end position="216"/>
    </location>
</feature>
<sequence>MQRAVDVEGRAGNCGGRVAGVGEHWALLGGGRVKRGQKELGGDDSPRTGSHAFVPGAFGQPCEQTPAVVKQSPQAALLNQKAGAGGRLRRSTGPAGTCAENGREAAGTLAFAVGEEGGRPCRDVFLSSAAQRRNDGLGQGAGGRRTAWTVWAAREWSCASRPRVSHKLERPMTPLAVYEAEATRRRCRPAPQSAPLRGSAEAAAPHPARGRWFGRR</sequence>
<feature type="region of interest" description="Disordered" evidence="1">
    <location>
        <begin position="34"/>
        <end position="59"/>
    </location>
</feature>
<protein>
    <submittedName>
        <fullName evidence="2">Uncharacterized protein</fullName>
    </submittedName>
</protein>
<keyword evidence="3" id="KW-1185">Reference proteome</keyword>
<organism evidence="2 3">
    <name type="scientific">Massariosphaeria phaeospora</name>
    <dbReference type="NCBI Taxonomy" id="100035"/>
    <lineage>
        <taxon>Eukaryota</taxon>
        <taxon>Fungi</taxon>
        <taxon>Dikarya</taxon>
        <taxon>Ascomycota</taxon>
        <taxon>Pezizomycotina</taxon>
        <taxon>Dothideomycetes</taxon>
        <taxon>Pleosporomycetidae</taxon>
        <taxon>Pleosporales</taxon>
        <taxon>Pleosporales incertae sedis</taxon>
        <taxon>Massariosphaeria</taxon>
    </lineage>
</organism>
<name>A0A7C8I863_9PLEO</name>
<evidence type="ECO:0000313" key="3">
    <source>
        <dbReference type="Proteomes" id="UP000481861"/>
    </source>
</evidence>
<feature type="compositionally biased region" description="Basic and acidic residues" evidence="1">
    <location>
        <begin position="36"/>
        <end position="46"/>
    </location>
</feature>
<accession>A0A7C8I863</accession>
<proteinExistence type="predicted"/>
<comment type="caution">
    <text evidence="2">The sequence shown here is derived from an EMBL/GenBank/DDBJ whole genome shotgun (WGS) entry which is preliminary data.</text>
</comment>
<feature type="region of interest" description="Disordered" evidence="1">
    <location>
        <begin position="80"/>
        <end position="100"/>
    </location>
</feature>
<dbReference type="EMBL" id="JAADJZ010000008">
    <property type="protein sequence ID" value="KAF2873094.1"/>
    <property type="molecule type" value="Genomic_DNA"/>
</dbReference>
<reference evidence="2 3" key="1">
    <citation type="submission" date="2020-01" db="EMBL/GenBank/DDBJ databases">
        <authorList>
            <consortium name="DOE Joint Genome Institute"/>
            <person name="Haridas S."/>
            <person name="Albert R."/>
            <person name="Binder M."/>
            <person name="Bloem J."/>
            <person name="Labutti K."/>
            <person name="Salamov A."/>
            <person name="Andreopoulos B."/>
            <person name="Baker S.E."/>
            <person name="Barry K."/>
            <person name="Bills G."/>
            <person name="Bluhm B.H."/>
            <person name="Cannon C."/>
            <person name="Castanera R."/>
            <person name="Culley D.E."/>
            <person name="Daum C."/>
            <person name="Ezra D."/>
            <person name="Gonzalez J.B."/>
            <person name="Henrissat B."/>
            <person name="Kuo A."/>
            <person name="Liang C."/>
            <person name="Lipzen A."/>
            <person name="Lutzoni F."/>
            <person name="Magnuson J."/>
            <person name="Mondo S."/>
            <person name="Nolan M."/>
            <person name="Ohm R."/>
            <person name="Pangilinan J."/>
            <person name="Park H.-J.H."/>
            <person name="Ramirez L."/>
            <person name="Alfaro M."/>
            <person name="Sun H."/>
            <person name="Tritt A."/>
            <person name="Yoshinaga Y."/>
            <person name="Zwiers L.-H.L."/>
            <person name="Turgeon B.G."/>
            <person name="Goodwin S.B."/>
            <person name="Spatafora J.W."/>
            <person name="Crous P.W."/>
            <person name="Grigoriev I.V."/>
        </authorList>
    </citation>
    <scope>NUCLEOTIDE SEQUENCE [LARGE SCALE GENOMIC DNA]</scope>
    <source>
        <strain evidence="2 3">CBS 611.86</strain>
    </source>
</reference>
<evidence type="ECO:0000313" key="2">
    <source>
        <dbReference type="EMBL" id="KAF2873094.1"/>
    </source>
</evidence>
<dbReference type="AlphaFoldDB" id="A0A7C8I863"/>